<keyword evidence="8" id="KW-1133">Transmembrane helix</keyword>
<reference evidence="14" key="1">
    <citation type="journal article" date="2019" name="Int. J. Syst. Evol. Microbiol.">
        <title>The Global Catalogue of Microorganisms (GCM) 10K type strain sequencing project: providing services to taxonomists for standard genome sequencing and annotation.</title>
        <authorList>
            <consortium name="The Broad Institute Genomics Platform"/>
            <consortium name="The Broad Institute Genome Sequencing Center for Infectious Disease"/>
            <person name="Wu L."/>
            <person name="Ma J."/>
        </authorList>
    </citation>
    <scope>NUCLEOTIDE SEQUENCE [LARGE SCALE GENOMIC DNA]</scope>
    <source>
        <strain evidence="14">CCUG 51308</strain>
    </source>
</reference>
<evidence type="ECO:0000256" key="10">
    <source>
        <dbReference type="RuleBase" id="RU362123"/>
    </source>
</evidence>
<keyword evidence="3 10" id="KW-0813">Transport</keyword>
<dbReference type="Proteomes" id="UP001596492">
    <property type="component" value="Unassembled WGS sequence"/>
</dbReference>
<feature type="signal peptide" evidence="11">
    <location>
        <begin position="1"/>
        <end position="26"/>
    </location>
</feature>
<evidence type="ECO:0000313" key="14">
    <source>
        <dbReference type="Proteomes" id="UP001596492"/>
    </source>
</evidence>
<keyword evidence="5 10" id="KW-0997">Cell inner membrane</keyword>
<evidence type="ECO:0000256" key="9">
    <source>
        <dbReference type="ARBA" id="ARBA00023136"/>
    </source>
</evidence>
<sequence length="107" mass="11134">MKLKFALSAAVLSVASVFGSAAPAMAEAKVVKQVAPEYPRGAERREMEGSVSLSFDVNDAGAVENVQVVDASTPGVFDSAAIKALSQWKFEAGSPDSGVNVTINFQL</sequence>
<dbReference type="SUPFAM" id="SSF74653">
    <property type="entry name" value="TolA/TonB C-terminal domain"/>
    <property type="match status" value="1"/>
</dbReference>
<keyword evidence="10" id="KW-0735">Signal-anchor</keyword>
<evidence type="ECO:0000256" key="4">
    <source>
        <dbReference type="ARBA" id="ARBA00022475"/>
    </source>
</evidence>
<dbReference type="PANTHER" id="PTHR33446:SF2">
    <property type="entry name" value="PROTEIN TONB"/>
    <property type="match status" value="1"/>
</dbReference>
<dbReference type="InterPro" id="IPR051045">
    <property type="entry name" value="TonB-dependent_transducer"/>
</dbReference>
<evidence type="ECO:0000256" key="7">
    <source>
        <dbReference type="ARBA" id="ARBA00022927"/>
    </source>
</evidence>
<keyword evidence="9" id="KW-0472">Membrane</keyword>
<dbReference type="Gene3D" id="3.30.2420.10">
    <property type="entry name" value="TonB"/>
    <property type="match status" value="1"/>
</dbReference>
<comment type="caution">
    <text evidence="13">The sequence shown here is derived from an EMBL/GenBank/DDBJ whole genome shotgun (WGS) entry which is preliminary data.</text>
</comment>
<dbReference type="InterPro" id="IPR003538">
    <property type="entry name" value="TonB"/>
</dbReference>
<proteinExistence type="inferred from homology"/>
<dbReference type="PROSITE" id="PS52015">
    <property type="entry name" value="TONB_CTD"/>
    <property type="match status" value="1"/>
</dbReference>
<gene>
    <name evidence="13" type="ORF">ACFQS8_01375</name>
</gene>
<evidence type="ECO:0000256" key="2">
    <source>
        <dbReference type="ARBA" id="ARBA00006555"/>
    </source>
</evidence>
<dbReference type="RefSeq" id="WP_382164991.1">
    <property type="nucleotide sequence ID" value="NZ_JBHTBR010000002.1"/>
</dbReference>
<comment type="subcellular location">
    <subcellularLocation>
        <location evidence="1 10">Cell inner membrane</location>
        <topology evidence="1 10">Single-pass membrane protein</topology>
        <orientation evidence="1 10">Periplasmic side</orientation>
    </subcellularLocation>
</comment>
<keyword evidence="14" id="KW-1185">Reference proteome</keyword>
<dbReference type="EMBL" id="JBHTBR010000002">
    <property type="protein sequence ID" value="MFC7290254.1"/>
    <property type="molecule type" value="Genomic_DNA"/>
</dbReference>
<organism evidence="13 14">
    <name type="scientific">Hirschia litorea</name>
    <dbReference type="NCBI Taxonomy" id="1199156"/>
    <lineage>
        <taxon>Bacteria</taxon>
        <taxon>Pseudomonadati</taxon>
        <taxon>Pseudomonadota</taxon>
        <taxon>Alphaproteobacteria</taxon>
        <taxon>Hyphomonadales</taxon>
        <taxon>Hyphomonadaceae</taxon>
        <taxon>Hirschia</taxon>
    </lineage>
</organism>
<dbReference type="PANTHER" id="PTHR33446">
    <property type="entry name" value="PROTEIN TONB-RELATED"/>
    <property type="match status" value="1"/>
</dbReference>
<dbReference type="Pfam" id="PF03544">
    <property type="entry name" value="TonB_C"/>
    <property type="match status" value="1"/>
</dbReference>
<evidence type="ECO:0000256" key="1">
    <source>
        <dbReference type="ARBA" id="ARBA00004383"/>
    </source>
</evidence>
<comment type="similarity">
    <text evidence="2 10">Belongs to the TonB family.</text>
</comment>
<dbReference type="InterPro" id="IPR037682">
    <property type="entry name" value="TonB_C"/>
</dbReference>
<protein>
    <recommendedName>
        <fullName evidence="10">Protein TonB</fullName>
    </recommendedName>
</protein>
<keyword evidence="11" id="KW-0732">Signal</keyword>
<keyword evidence="7 10" id="KW-0653">Protein transport</keyword>
<dbReference type="InterPro" id="IPR006260">
    <property type="entry name" value="TonB/TolA_C"/>
</dbReference>
<evidence type="ECO:0000256" key="3">
    <source>
        <dbReference type="ARBA" id="ARBA00022448"/>
    </source>
</evidence>
<comment type="function">
    <text evidence="10">Interacts with outer membrane receptor proteins that carry out high-affinity binding and energy dependent uptake into the periplasmic space of specific substrates. It could act to transduce energy from the cytoplasmic membrane to specific energy-requiring processes in the outer membrane, resulting in the release into the periplasm of ligands bound by these outer membrane proteins.</text>
</comment>
<feature type="domain" description="TonB C-terminal" evidence="12">
    <location>
        <begin position="23"/>
        <end position="107"/>
    </location>
</feature>
<dbReference type="PRINTS" id="PR01374">
    <property type="entry name" value="TONBPROTEIN"/>
</dbReference>
<evidence type="ECO:0000259" key="12">
    <source>
        <dbReference type="PROSITE" id="PS52015"/>
    </source>
</evidence>
<evidence type="ECO:0000256" key="5">
    <source>
        <dbReference type="ARBA" id="ARBA00022519"/>
    </source>
</evidence>
<keyword evidence="4 10" id="KW-1003">Cell membrane</keyword>
<accession>A0ABW2IGZ2</accession>
<evidence type="ECO:0000256" key="6">
    <source>
        <dbReference type="ARBA" id="ARBA00022692"/>
    </source>
</evidence>
<evidence type="ECO:0000256" key="11">
    <source>
        <dbReference type="SAM" id="SignalP"/>
    </source>
</evidence>
<keyword evidence="6" id="KW-0812">Transmembrane</keyword>
<evidence type="ECO:0000313" key="13">
    <source>
        <dbReference type="EMBL" id="MFC7290254.1"/>
    </source>
</evidence>
<dbReference type="NCBIfam" id="TIGR01352">
    <property type="entry name" value="tonB_Cterm"/>
    <property type="match status" value="1"/>
</dbReference>
<feature type="chain" id="PRO_5045693179" description="Protein TonB" evidence="11">
    <location>
        <begin position="27"/>
        <end position="107"/>
    </location>
</feature>
<evidence type="ECO:0000256" key="8">
    <source>
        <dbReference type="ARBA" id="ARBA00022989"/>
    </source>
</evidence>
<name>A0ABW2IGZ2_9PROT</name>